<dbReference type="EMBL" id="JAJIAO010000011">
    <property type="protein sequence ID" value="MCK8625205.1"/>
    <property type="molecule type" value="Genomic_DNA"/>
</dbReference>
<evidence type="ECO:0000256" key="1">
    <source>
        <dbReference type="SAM" id="Phobius"/>
    </source>
</evidence>
<keyword evidence="1" id="KW-0472">Membrane</keyword>
<dbReference type="Proteomes" id="UP001522905">
    <property type="component" value="Unassembled WGS sequence"/>
</dbReference>
<sequence length="63" mass="7317">MDKKVSKKFIGSLLFLVPDLIVILGTYVLLNKGIDSFWSIVISAFLGFLFMFAFRRQIFKKRV</sequence>
<gene>
    <name evidence="2" type="ORF">LNP07_06710</name>
</gene>
<keyword evidence="1" id="KW-1133">Transmembrane helix</keyword>
<feature type="transmembrane region" description="Helical" evidence="1">
    <location>
        <begin position="12"/>
        <end position="30"/>
    </location>
</feature>
<protein>
    <submittedName>
        <fullName evidence="2">Uncharacterized protein</fullName>
    </submittedName>
</protein>
<proteinExistence type="predicted"/>
<reference evidence="2 3" key="1">
    <citation type="submission" date="2021-11" db="EMBL/GenBank/DDBJ databases">
        <title>Comparative genomics of bee honey and flower isolates.</title>
        <authorList>
            <person name="Bechtner J.D."/>
            <person name="Gallus M.K."/>
            <person name="Ehrmann M."/>
        </authorList>
    </citation>
    <scope>NUCLEOTIDE SEQUENCE [LARGE SCALE GENOMIC DNA]</scope>
    <source>
        <strain evidence="2 3">M161</strain>
    </source>
</reference>
<organism evidence="2 3">
    <name type="scientific">Apilactobacillus xinyiensis</name>
    <dbReference type="NCBI Taxonomy" id="2841032"/>
    <lineage>
        <taxon>Bacteria</taxon>
        <taxon>Bacillati</taxon>
        <taxon>Bacillota</taxon>
        <taxon>Bacilli</taxon>
        <taxon>Lactobacillales</taxon>
        <taxon>Lactobacillaceae</taxon>
        <taxon>Apilactobacillus</taxon>
    </lineage>
</organism>
<dbReference type="RefSeq" id="WP_248601924.1">
    <property type="nucleotide sequence ID" value="NZ_JAJIAO010000011.1"/>
</dbReference>
<keyword evidence="1" id="KW-0812">Transmembrane</keyword>
<evidence type="ECO:0000313" key="3">
    <source>
        <dbReference type="Proteomes" id="UP001522905"/>
    </source>
</evidence>
<evidence type="ECO:0000313" key="2">
    <source>
        <dbReference type="EMBL" id="MCK8625205.1"/>
    </source>
</evidence>
<feature type="transmembrane region" description="Helical" evidence="1">
    <location>
        <begin position="36"/>
        <end position="54"/>
    </location>
</feature>
<comment type="caution">
    <text evidence="2">The sequence shown here is derived from an EMBL/GenBank/DDBJ whole genome shotgun (WGS) entry which is preliminary data.</text>
</comment>
<name>A0ABT0I380_9LACO</name>
<keyword evidence="3" id="KW-1185">Reference proteome</keyword>
<accession>A0ABT0I380</accession>